<sequence>MIEAAIIVGLFVWAFLVMDWTEDKENH</sequence>
<dbReference type="RefSeq" id="YP_009638892.1">
    <property type="nucleotide sequence ID" value="NC_042341.1"/>
</dbReference>
<evidence type="ECO:0000313" key="1">
    <source>
        <dbReference type="EMBL" id="AFQ97371.1"/>
    </source>
</evidence>
<dbReference type="EMBL" id="JX411619">
    <property type="protein sequence ID" value="AFQ97371.1"/>
    <property type="molecule type" value="Genomic_DNA"/>
</dbReference>
<gene>
    <name evidence="1" type="primary">64</name>
    <name evidence="1" type="ORF">REBEUCA_64</name>
</gene>
<reference evidence="1 2" key="1">
    <citation type="submission" date="2012-07" db="EMBL/GenBank/DDBJ databases">
        <authorList>
            <person name="Garcia A."/>
            <person name="Garcia S.I."/>
            <person name="Gutierrez A.J."/>
            <person name="Gutierrez O.L."/>
            <person name="Harper J.D."/>
            <person name="Munoz D.A."/>
            <person name="Oropeza B.P."/>
            <person name="Pinney J.C."/>
            <person name="Rodriguez C."/>
            <person name="Roman A."/>
            <person name="Silva J.M."/>
            <person name="Soto R.A."/>
            <person name="Vela P."/>
            <person name="Costello M.C."/>
            <person name="Sanchez J."/>
            <person name="Stephanie G.M."/>
            <person name="Eduardo U."/>
            <person name="Reyes D."/>
            <person name="Llano M."/>
            <person name="Rosas-Acosta G."/>
            <person name="Aley S.B."/>
            <person name="Buck G.A."/>
            <person name="Campbell R."/>
            <person name="Carvalho M.R."/>
            <person name="Johnson A."/>
            <person name="Kettlewell J.M."/>
            <person name="Lee V."/>
            <person name="Loviza R."/>
            <person name="Renner D."/>
            <person name="Serrano M.G."/>
            <person name="Voegtly L.J."/>
            <person name="Walstead R."/>
            <person name="Wang Y.P."/>
            <person name="Bradley K.W."/>
            <person name="Khaja R."/>
            <person name="Lewis M.F."/>
            <person name="Barker L.P."/>
            <person name="Asai D.J."/>
            <person name="Bowman C.A."/>
            <person name="Russell D.A."/>
            <person name="Pope W.H."/>
            <person name="Jacobs-Sera D."/>
            <person name="Hendrix R.W."/>
            <person name="Hatfull G.F."/>
        </authorList>
    </citation>
    <scope>NUCLEOTIDE SEQUENCE [LARGE SCALE GENOMIC DNA]</scope>
</reference>
<dbReference type="GeneID" id="40235667"/>
<evidence type="ECO:0000313" key="2">
    <source>
        <dbReference type="Proteomes" id="UP000003800"/>
    </source>
</evidence>
<protein>
    <submittedName>
        <fullName evidence="1">Uncharacterized protein</fullName>
    </submittedName>
</protein>
<name>J7KKX9_9CAUD</name>
<dbReference type="Proteomes" id="UP000003800">
    <property type="component" value="Segment"/>
</dbReference>
<organism evidence="1 2">
    <name type="scientific">Mycobacterium phage Rebeuca</name>
    <dbReference type="NCBI Taxonomy" id="2927991"/>
    <lineage>
        <taxon>Viruses</taxon>
        <taxon>Duplodnaviria</taxon>
        <taxon>Heunggongvirae</taxon>
        <taxon>Uroviricota</taxon>
        <taxon>Caudoviricetes</taxon>
        <taxon>Fromanvirus</taxon>
        <taxon>Fromanvirus rebeuca</taxon>
    </lineage>
</organism>
<accession>J7KKX9</accession>
<proteinExistence type="predicted"/>
<keyword evidence="2" id="KW-1185">Reference proteome</keyword>